<organism evidence="1 2">
    <name type="scientific">Puccinia triticina</name>
    <dbReference type="NCBI Taxonomy" id="208348"/>
    <lineage>
        <taxon>Eukaryota</taxon>
        <taxon>Fungi</taxon>
        <taxon>Dikarya</taxon>
        <taxon>Basidiomycota</taxon>
        <taxon>Pucciniomycotina</taxon>
        <taxon>Pucciniomycetes</taxon>
        <taxon>Pucciniales</taxon>
        <taxon>Pucciniaceae</taxon>
        <taxon>Puccinia</taxon>
    </lineage>
</organism>
<sequence length="149" mass="16464">MKDCLPNNQPDFNLIVKSQKFASTLSYYILVAMAAFPGTPVEHAIVSIKDSAEGARPLLGASKSDSRRELAGSTRETTMVPLQAKWVQKVRQFFGLDHQAELAAAIAWQHTTRTTSEPRMSVADLLTAEKQRALIKAHRKSNRVSAQQS</sequence>
<accession>A0ABY7D7Y9</accession>
<reference evidence="1" key="1">
    <citation type="submission" date="2022-10" db="EMBL/GenBank/DDBJ databases">
        <title>Puccinia triticina Genome sequencing and assembly.</title>
        <authorList>
            <person name="Li C."/>
        </authorList>
    </citation>
    <scope>NUCLEOTIDE SEQUENCE</scope>
    <source>
        <strain evidence="1">Pt15</strain>
    </source>
</reference>
<proteinExistence type="predicted"/>
<dbReference type="EMBL" id="CP110436">
    <property type="protein sequence ID" value="WAQ92402.1"/>
    <property type="molecule type" value="Genomic_DNA"/>
</dbReference>
<protein>
    <submittedName>
        <fullName evidence="1">Uncharacterized protein</fullName>
    </submittedName>
</protein>
<evidence type="ECO:0000313" key="2">
    <source>
        <dbReference type="Proteomes" id="UP001164743"/>
    </source>
</evidence>
<keyword evidence="2" id="KW-1185">Reference proteome</keyword>
<gene>
    <name evidence="1" type="ORF">PtA15_16A310</name>
</gene>
<dbReference type="RefSeq" id="XP_053027957.1">
    <property type="nucleotide sequence ID" value="XM_053163988.1"/>
</dbReference>
<dbReference type="GeneID" id="77804883"/>
<name>A0ABY7D7Y9_9BASI</name>
<evidence type="ECO:0000313" key="1">
    <source>
        <dbReference type="EMBL" id="WAQ92402.1"/>
    </source>
</evidence>
<dbReference type="Proteomes" id="UP001164743">
    <property type="component" value="Chromosome 16A"/>
</dbReference>